<gene>
    <name evidence="1" type="ORF">EIN_502100</name>
</gene>
<dbReference type="KEGG" id="eiv:EIN_502100"/>
<dbReference type="GeneID" id="14883081"/>
<dbReference type="AlphaFoldDB" id="A0A0A1TV22"/>
<dbReference type="VEuPathDB" id="AmoebaDB:EIN_502100"/>
<proteinExistence type="predicted"/>
<protein>
    <submittedName>
        <fullName evidence="1">Uncharacterized protein</fullName>
    </submittedName>
</protein>
<evidence type="ECO:0000313" key="2">
    <source>
        <dbReference type="Proteomes" id="UP000014680"/>
    </source>
</evidence>
<dbReference type="RefSeq" id="XP_004183443.1">
    <property type="nucleotide sequence ID" value="XM_004183395.1"/>
</dbReference>
<sequence length="122" mass="14151">MANVIVLFFSVQSFEMFVWTDKMVDKLRNDLNPQQVETTKFLIVGTRKDLEDTRVVPRTLAEELAKKKNCKYVETGKQVDSLTNVLAEYILEYNAENEMQKNIKIAQTNNIIIKDKKSCLTM</sequence>
<reference evidence="1 2" key="1">
    <citation type="submission" date="2012-10" db="EMBL/GenBank/DDBJ databases">
        <authorList>
            <person name="Zafar N."/>
            <person name="Inman J."/>
            <person name="Hall N."/>
            <person name="Lorenzi H."/>
            <person name="Caler E."/>
        </authorList>
    </citation>
    <scope>NUCLEOTIDE SEQUENCE [LARGE SCALE GENOMIC DNA]</scope>
    <source>
        <strain evidence="1 2">IP1</strain>
    </source>
</reference>
<organism evidence="1 2">
    <name type="scientific">Entamoeba invadens IP1</name>
    <dbReference type="NCBI Taxonomy" id="370355"/>
    <lineage>
        <taxon>Eukaryota</taxon>
        <taxon>Amoebozoa</taxon>
        <taxon>Evosea</taxon>
        <taxon>Archamoebae</taxon>
        <taxon>Mastigamoebida</taxon>
        <taxon>Entamoebidae</taxon>
        <taxon>Entamoeba</taxon>
    </lineage>
</organism>
<dbReference type="GO" id="GO:0005525">
    <property type="term" value="F:GTP binding"/>
    <property type="evidence" value="ECO:0007669"/>
    <property type="project" value="InterPro"/>
</dbReference>
<dbReference type="GO" id="GO:0003924">
    <property type="term" value="F:GTPase activity"/>
    <property type="evidence" value="ECO:0007669"/>
    <property type="project" value="InterPro"/>
</dbReference>
<dbReference type="InterPro" id="IPR027417">
    <property type="entry name" value="P-loop_NTPase"/>
</dbReference>
<evidence type="ECO:0000313" key="1">
    <source>
        <dbReference type="EMBL" id="ELP84097.1"/>
    </source>
</evidence>
<dbReference type="Pfam" id="PF00071">
    <property type="entry name" value="Ras"/>
    <property type="match status" value="1"/>
</dbReference>
<dbReference type="EMBL" id="KB207167">
    <property type="protein sequence ID" value="ELP84097.1"/>
    <property type="molecule type" value="Genomic_DNA"/>
</dbReference>
<dbReference type="SUPFAM" id="SSF52540">
    <property type="entry name" value="P-loop containing nucleoside triphosphate hydrolases"/>
    <property type="match status" value="1"/>
</dbReference>
<keyword evidence="2" id="KW-1185">Reference proteome</keyword>
<accession>A0A0A1TV22</accession>
<dbReference type="InterPro" id="IPR001806">
    <property type="entry name" value="Small_GTPase"/>
</dbReference>
<dbReference type="Gene3D" id="3.40.50.300">
    <property type="entry name" value="P-loop containing nucleotide triphosphate hydrolases"/>
    <property type="match status" value="1"/>
</dbReference>
<dbReference type="PROSITE" id="PS51419">
    <property type="entry name" value="RAB"/>
    <property type="match status" value="1"/>
</dbReference>
<name>A0A0A1TV22_ENTIV</name>
<dbReference type="Proteomes" id="UP000014680">
    <property type="component" value="Unassembled WGS sequence"/>
</dbReference>